<dbReference type="Gene3D" id="1.10.10.60">
    <property type="entry name" value="Homeodomain-like"/>
    <property type="match status" value="1"/>
</dbReference>
<evidence type="ECO:0000313" key="5">
    <source>
        <dbReference type="Proteomes" id="UP000034189"/>
    </source>
</evidence>
<reference evidence="2 5" key="2">
    <citation type="journal article" date="2016" name="Genome Announc.">
        <title>Genome Sequence of a Gram-Positive Diazotroph, Paenibacillus durus Type Strain ATCC 35681.</title>
        <authorList>
            <person name="Halim M.A."/>
            <person name="Rahman A.Y."/>
            <person name="Sim K.S."/>
            <person name="Yam H.C."/>
            <person name="Rahim A.A."/>
            <person name="Ghazali A.H."/>
            <person name="Najimudin N."/>
        </authorList>
    </citation>
    <scope>NUCLEOTIDE SEQUENCE [LARGE SCALE GENOMIC DNA]</scope>
    <source>
        <strain evidence="2 5">ATCC 35681</strain>
    </source>
</reference>
<dbReference type="InterPro" id="IPR009057">
    <property type="entry name" value="Homeodomain-like_sf"/>
</dbReference>
<name>A0A0F7CG90_PAEDU</name>
<evidence type="ECO:0000313" key="3">
    <source>
        <dbReference type="EMBL" id="AKG35472.1"/>
    </source>
</evidence>
<feature type="domain" description="Insertion element IS150 protein InsJ-like helix-turn-helix" evidence="1">
    <location>
        <begin position="15"/>
        <end position="57"/>
    </location>
</feature>
<evidence type="ECO:0000313" key="2">
    <source>
        <dbReference type="EMBL" id="AKG33301.1"/>
    </source>
</evidence>
<gene>
    <name evidence="2" type="ORF">VK70_00635</name>
    <name evidence="3" type="ORF">VK70_13560</name>
    <name evidence="4" type="ORF">VK70_17640</name>
</gene>
<accession>A0A0F7CG90</accession>
<dbReference type="HOGENOM" id="CLU_027402_19_2_9"/>
<dbReference type="PATRIC" id="fig|1333534.5.peg.143"/>
<dbReference type="EMBL" id="CP011114">
    <property type="protein sequence ID" value="AKG33301.1"/>
    <property type="molecule type" value="Genomic_DNA"/>
</dbReference>
<dbReference type="Pfam" id="PF13518">
    <property type="entry name" value="HTH_28"/>
    <property type="match status" value="1"/>
</dbReference>
<evidence type="ECO:0000259" key="1">
    <source>
        <dbReference type="Pfam" id="PF13518"/>
    </source>
</evidence>
<evidence type="ECO:0000313" key="4">
    <source>
        <dbReference type="EMBL" id="AKG36160.1"/>
    </source>
</evidence>
<protein>
    <submittedName>
        <fullName evidence="2">Transposase</fullName>
    </submittedName>
</protein>
<dbReference type="InterPro" id="IPR055247">
    <property type="entry name" value="InsJ-like_HTH"/>
</dbReference>
<dbReference type="Proteomes" id="UP000034189">
    <property type="component" value="Chromosome"/>
</dbReference>
<dbReference type="SUPFAM" id="SSF46689">
    <property type="entry name" value="Homeodomain-like"/>
    <property type="match status" value="1"/>
</dbReference>
<sequence length="114" mass="13148">MAKKGQKFQTYGEEFKTAAVQAYLEGTGSYTTVSARLGIRSKTQLQEWVKKYKTGEAYDTRKGLTNPLKGRQRTKFASVEEERDYLKAQVDYLKKRYPNLVREVAPVRRTTTKS</sequence>
<dbReference type="RefSeq" id="WP_025695928.1">
    <property type="nucleotide sequence ID" value="NZ_ASQQ01000408.1"/>
</dbReference>
<organism evidence="2 5">
    <name type="scientific">Paenibacillus durus ATCC 35681</name>
    <dbReference type="NCBI Taxonomy" id="1333534"/>
    <lineage>
        <taxon>Bacteria</taxon>
        <taxon>Bacillati</taxon>
        <taxon>Bacillota</taxon>
        <taxon>Bacilli</taxon>
        <taxon>Bacillales</taxon>
        <taxon>Paenibacillaceae</taxon>
        <taxon>Paenibacillus</taxon>
    </lineage>
</organism>
<dbReference type="EMBL" id="CP011114">
    <property type="protein sequence ID" value="AKG36160.1"/>
    <property type="molecule type" value="Genomic_DNA"/>
</dbReference>
<proteinExistence type="predicted"/>
<dbReference type="EMBL" id="CP011114">
    <property type="protein sequence ID" value="AKG35472.1"/>
    <property type="molecule type" value="Genomic_DNA"/>
</dbReference>
<dbReference type="AlphaFoldDB" id="A0A0F7CG90"/>
<reference evidence="2 5" key="1">
    <citation type="submission" date="2015-03" db="EMBL/GenBank/DDBJ databases">
        <authorList>
            <person name="Abdul Halim M."/>
        </authorList>
    </citation>
    <scope>NUCLEOTIDE SEQUENCE [LARGE SCALE GENOMIC DNA]</scope>
    <source>
        <strain evidence="2 5">ATCC 35681</strain>
    </source>
</reference>